<reference evidence="3" key="2">
    <citation type="journal article" date="2018" name="Plant J.">
        <title>The Sorghum bicolor reference genome: improved assembly, gene annotations, a transcriptome atlas, and signatures of genome organization.</title>
        <authorList>
            <person name="McCormick R.F."/>
            <person name="Truong S.K."/>
            <person name="Sreedasyam A."/>
            <person name="Jenkins J."/>
            <person name="Shu S."/>
            <person name="Sims D."/>
            <person name="Kennedy M."/>
            <person name="Amirebrahimi M."/>
            <person name="Weers B.D."/>
            <person name="McKinley B."/>
            <person name="Mattison A."/>
            <person name="Morishige D.T."/>
            <person name="Grimwood J."/>
            <person name="Schmutz J."/>
            <person name="Mullet J.E."/>
        </authorList>
    </citation>
    <scope>NUCLEOTIDE SEQUENCE [LARGE SCALE GENOMIC DNA]</scope>
    <source>
        <strain evidence="3">cv. BTx623</strain>
    </source>
</reference>
<dbReference type="Gramene" id="KXG21763">
    <property type="protein sequence ID" value="KXG21763"/>
    <property type="gene ID" value="SORBI_3009G104400"/>
</dbReference>
<reference evidence="2 3" key="1">
    <citation type="journal article" date="2009" name="Nature">
        <title>The Sorghum bicolor genome and the diversification of grasses.</title>
        <authorList>
            <person name="Paterson A.H."/>
            <person name="Bowers J.E."/>
            <person name="Bruggmann R."/>
            <person name="Dubchak I."/>
            <person name="Grimwood J."/>
            <person name="Gundlach H."/>
            <person name="Haberer G."/>
            <person name="Hellsten U."/>
            <person name="Mitros T."/>
            <person name="Poliakov A."/>
            <person name="Schmutz J."/>
            <person name="Spannagl M."/>
            <person name="Tang H."/>
            <person name="Wang X."/>
            <person name="Wicker T."/>
            <person name="Bharti A.K."/>
            <person name="Chapman J."/>
            <person name="Feltus F.A."/>
            <person name="Gowik U."/>
            <person name="Grigoriev I.V."/>
            <person name="Lyons E."/>
            <person name="Maher C.A."/>
            <person name="Martis M."/>
            <person name="Narechania A."/>
            <person name="Otillar R.P."/>
            <person name="Penning B.W."/>
            <person name="Salamov A.A."/>
            <person name="Wang Y."/>
            <person name="Zhang L."/>
            <person name="Carpita N.C."/>
            <person name="Freeling M."/>
            <person name="Gingle A.R."/>
            <person name="Hash C.T."/>
            <person name="Keller B."/>
            <person name="Klein P."/>
            <person name="Kresovich S."/>
            <person name="McCann M.C."/>
            <person name="Ming R."/>
            <person name="Peterson D.G."/>
            <person name="Mehboob-ur-Rahman"/>
            <person name="Ware D."/>
            <person name="Westhoff P."/>
            <person name="Mayer K.F."/>
            <person name="Messing J."/>
            <person name="Rokhsar D.S."/>
        </authorList>
    </citation>
    <scope>NUCLEOTIDE SEQUENCE [LARGE SCALE GENOMIC DNA]</scope>
    <source>
        <strain evidence="3">cv. BTx623</strain>
    </source>
</reference>
<dbReference type="AlphaFoldDB" id="A0A1B6P7X7"/>
<proteinExistence type="predicted"/>
<dbReference type="InParanoid" id="A0A1B6P7X7"/>
<protein>
    <submittedName>
        <fullName evidence="2">Uncharacterized protein</fullName>
    </submittedName>
</protein>
<sequence length="124" mass="13502">MYRLHFHPHLANGLCEAAALGNGAPQRLVLPVAVSPLLSRGDSAPSTHTGSGAWSPWQWRMEPLAAARPRPTPRRRDRRRAPSLATHGAADLDRADGVREGASMAPSSSSHQRLIRRRPRPPDA</sequence>
<gene>
    <name evidence="2" type="ORF">SORBI_3009G104400</name>
</gene>
<feature type="compositionally biased region" description="Basic residues" evidence="1">
    <location>
        <begin position="113"/>
        <end position="124"/>
    </location>
</feature>
<evidence type="ECO:0000313" key="2">
    <source>
        <dbReference type="EMBL" id="KXG21763.1"/>
    </source>
</evidence>
<accession>A0A1B6P7X7</accession>
<feature type="compositionally biased region" description="Basic residues" evidence="1">
    <location>
        <begin position="71"/>
        <end position="81"/>
    </location>
</feature>
<organism evidence="2 3">
    <name type="scientific">Sorghum bicolor</name>
    <name type="common">Sorghum</name>
    <name type="synonym">Sorghum vulgare</name>
    <dbReference type="NCBI Taxonomy" id="4558"/>
    <lineage>
        <taxon>Eukaryota</taxon>
        <taxon>Viridiplantae</taxon>
        <taxon>Streptophyta</taxon>
        <taxon>Embryophyta</taxon>
        <taxon>Tracheophyta</taxon>
        <taxon>Spermatophyta</taxon>
        <taxon>Magnoliopsida</taxon>
        <taxon>Liliopsida</taxon>
        <taxon>Poales</taxon>
        <taxon>Poaceae</taxon>
        <taxon>PACMAD clade</taxon>
        <taxon>Panicoideae</taxon>
        <taxon>Andropogonodae</taxon>
        <taxon>Andropogoneae</taxon>
        <taxon>Sorghinae</taxon>
        <taxon>Sorghum</taxon>
    </lineage>
</organism>
<dbReference type="Proteomes" id="UP000000768">
    <property type="component" value="Chromosome 9"/>
</dbReference>
<feature type="compositionally biased region" description="Basic and acidic residues" evidence="1">
    <location>
        <begin position="90"/>
        <end position="99"/>
    </location>
</feature>
<dbReference type="EMBL" id="CM000768">
    <property type="protein sequence ID" value="KXG21763.1"/>
    <property type="molecule type" value="Genomic_DNA"/>
</dbReference>
<keyword evidence="3" id="KW-1185">Reference proteome</keyword>
<evidence type="ECO:0000256" key="1">
    <source>
        <dbReference type="SAM" id="MobiDB-lite"/>
    </source>
</evidence>
<evidence type="ECO:0000313" key="3">
    <source>
        <dbReference type="Proteomes" id="UP000000768"/>
    </source>
</evidence>
<feature type="region of interest" description="Disordered" evidence="1">
    <location>
        <begin position="38"/>
        <end position="124"/>
    </location>
</feature>
<name>A0A1B6P7X7_SORBI</name>